<comment type="caution">
    <text evidence="1">The sequence shown here is derived from an EMBL/GenBank/DDBJ whole genome shotgun (WGS) entry which is preliminary data.</text>
</comment>
<accession>A0A6L9ESP7</accession>
<dbReference type="AlphaFoldDB" id="A0A6L9ESP7"/>
<proteinExistence type="predicted"/>
<reference evidence="1 2" key="1">
    <citation type="submission" date="2020-01" db="EMBL/GenBank/DDBJ databases">
        <title>Genome sequence of a 1,3-propanediol producer, Clostridium butyricum S3.</title>
        <authorList>
            <person name="Zhou J."/>
        </authorList>
    </citation>
    <scope>NUCLEOTIDE SEQUENCE [LARGE SCALE GENOMIC DNA]</scope>
    <source>
        <strain evidence="1 2">S3</strain>
    </source>
</reference>
<protein>
    <submittedName>
        <fullName evidence="1">Uncharacterized protein</fullName>
    </submittedName>
</protein>
<organism evidence="1 2">
    <name type="scientific">Clostridium butyricum</name>
    <dbReference type="NCBI Taxonomy" id="1492"/>
    <lineage>
        <taxon>Bacteria</taxon>
        <taxon>Bacillati</taxon>
        <taxon>Bacillota</taxon>
        <taxon>Clostridia</taxon>
        <taxon>Eubacteriales</taxon>
        <taxon>Clostridiaceae</taxon>
        <taxon>Clostridium</taxon>
    </lineage>
</organism>
<dbReference type="EMBL" id="WOFV02000072">
    <property type="protein sequence ID" value="NAS19409.1"/>
    <property type="molecule type" value="Genomic_DNA"/>
</dbReference>
<evidence type="ECO:0000313" key="2">
    <source>
        <dbReference type="Proteomes" id="UP000474042"/>
    </source>
</evidence>
<gene>
    <name evidence="1" type="ORF">GND98_016500</name>
</gene>
<name>A0A6L9ESP7_CLOBU</name>
<sequence length="149" mass="17496">MPSNAVENLRYHDIEMRDYEKEIKKIKISTEFISSGYTRYGWDGGMNIEAFKISISKKYCGNKQVKYIVNTLRNINNYCKVEVSENENNDFYEINVLLQTCYGNFYKIKEVDEALFDIKEEIKIILKVFGISSFQLTGMLYYAPTVDKE</sequence>
<dbReference type="RefSeq" id="WP_124230473.1">
    <property type="nucleotide sequence ID" value="NZ_RQKF01000032.1"/>
</dbReference>
<dbReference type="Proteomes" id="UP000474042">
    <property type="component" value="Unassembled WGS sequence"/>
</dbReference>
<evidence type="ECO:0000313" key="1">
    <source>
        <dbReference type="EMBL" id="NAS19409.1"/>
    </source>
</evidence>